<dbReference type="SUPFAM" id="SSF56601">
    <property type="entry name" value="beta-lactamase/transpeptidase-like"/>
    <property type="match status" value="1"/>
</dbReference>
<reference evidence="3 4" key="1">
    <citation type="submission" date="2019-03" db="EMBL/GenBank/DDBJ databases">
        <title>Genomic Encyclopedia of Type Strains, Phase IV (KMG-IV): sequencing the most valuable type-strain genomes for metagenomic binning, comparative biology and taxonomic classification.</title>
        <authorList>
            <person name="Goeker M."/>
        </authorList>
    </citation>
    <scope>NUCLEOTIDE SEQUENCE [LARGE SCALE GENOMIC DNA]</scope>
    <source>
        <strain evidence="3 4">DSM 25059</strain>
    </source>
</reference>
<comment type="caution">
    <text evidence="3">The sequence shown here is derived from an EMBL/GenBank/DDBJ whole genome shotgun (WGS) entry which is preliminary data.</text>
</comment>
<evidence type="ECO:0000313" key="4">
    <source>
        <dbReference type="Proteomes" id="UP000295493"/>
    </source>
</evidence>
<evidence type="ECO:0000256" key="1">
    <source>
        <dbReference type="SAM" id="SignalP"/>
    </source>
</evidence>
<evidence type="ECO:0000313" key="3">
    <source>
        <dbReference type="EMBL" id="TDN86442.1"/>
    </source>
</evidence>
<name>A0A4R6FX16_9SPHN</name>
<keyword evidence="1" id="KW-0732">Signal</keyword>
<feature type="chain" id="PRO_5020710568" evidence="1">
    <location>
        <begin position="24"/>
        <end position="506"/>
    </location>
</feature>
<dbReference type="EMBL" id="SNWD01000001">
    <property type="protein sequence ID" value="TDN86442.1"/>
    <property type="molecule type" value="Genomic_DNA"/>
</dbReference>
<protein>
    <submittedName>
        <fullName evidence="3">CubicO group peptidase (Beta-lactamase class C family)</fullName>
    </submittedName>
</protein>
<dbReference type="AlphaFoldDB" id="A0A4R6FX16"/>
<keyword evidence="4" id="KW-1185">Reference proteome</keyword>
<evidence type="ECO:0000259" key="2">
    <source>
        <dbReference type="Pfam" id="PF00144"/>
    </source>
</evidence>
<sequence>MQNARMILCALSLSVVACGPALAQTGPARCVAPSLTDGGPVNSHTRNVETNLRPPVIRPGDQPRTLAEAMRRYDVPGISVAVIHDGRIAWARGWGVRDLTSCAPVTPDTAFQAASISKIVTATVALRLVERGTIGLDRNINRSLHSWRLPEDAKLAPDGVTLRELLSHTAGLSVHGFDHCYPPGAPLPTTVQTLDGMPPAANPPVRSILPAGAQFEYSGGGYMVTQLALSDVTGVPFAQLAQTEMLGPLHMTRSGFAMPLSLAIRSDMAFGSAHGKAMPGNYCVFPQLAAAGLWASASDLARLLIDLQASAAGKTGHRLSPGMTHAMMTPVKDNWGLGVALYRDGTPRFGHDGVNPGFESFMEAYRDRGDGIVVLTNGGDGRRLINEVVRAVASDYGWPDMVVPASKEKPLSLAQLSKAAGHFEGSGLNIVLEARSEGLFARFAGAPAATSERLIPLSPRRFRSEALGITVEFSPDFASFTFIDGAPPMKVLRVNGAPPVAKSNGS</sequence>
<dbReference type="PANTHER" id="PTHR46825:SF12">
    <property type="entry name" value="PENICILLIN-BINDING PROTEIN 4"/>
    <property type="match status" value="1"/>
</dbReference>
<dbReference type="InterPro" id="IPR012338">
    <property type="entry name" value="Beta-lactam/transpept-like"/>
</dbReference>
<dbReference type="InterPro" id="IPR001466">
    <property type="entry name" value="Beta-lactam-related"/>
</dbReference>
<proteinExistence type="predicted"/>
<dbReference type="Gene3D" id="3.40.710.10">
    <property type="entry name" value="DD-peptidase/beta-lactamase superfamily"/>
    <property type="match status" value="1"/>
</dbReference>
<feature type="domain" description="Beta-lactamase-related" evidence="2">
    <location>
        <begin position="64"/>
        <end position="381"/>
    </location>
</feature>
<dbReference type="Proteomes" id="UP000295493">
    <property type="component" value="Unassembled WGS sequence"/>
</dbReference>
<accession>A0A4R6FX16</accession>
<dbReference type="PROSITE" id="PS51257">
    <property type="entry name" value="PROKAR_LIPOPROTEIN"/>
    <property type="match status" value="1"/>
</dbReference>
<dbReference type="InterPro" id="IPR050491">
    <property type="entry name" value="AmpC-like"/>
</dbReference>
<dbReference type="Pfam" id="PF00144">
    <property type="entry name" value="Beta-lactamase"/>
    <property type="match status" value="1"/>
</dbReference>
<organism evidence="3 4">
    <name type="scientific">Stakelama pacifica</name>
    <dbReference type="NCBI Taxonomy" id="517720"/>
    <lineage>
        <taxon>Bacteria</taxon>
        <taxon>Pseudomonadati</taxon>
        <taxon>Pseudomonadota</taxon>
        <taxon>Alphaproteobacteria</taxon>
        <taxon>Sphingomonadales</taxon>
        <taxon>Sphingomonadaceae</taxon>
        <taxon>Stakelama</taxon>
    </lineage>
</organism>
<gene>
    <name evidence="3" type="ORF">EV664_10111</name>
</gene>
<dbReference type="PANTHER" id="PTHR46825">
    <property type="entry name" value="D-ALANYL-D-ALANINE-CARBOXYPEPTIDASE/ENDOPEPTIDASE AMPH"/>
    <property type="match status" value="1"/>
</dbReference>
<feature type="signal peptide" evidence="1">
    <location>
        <begin position="1"/>
        <end position="23"/>
    </location>
</feature>